<keyword evidence="5" id="KW-1185">Reference proteome</keyword>
<comment type="subcellular location">
    <subcellularLocation>
        <location evidence="1">Secreted</location>
    </subcellularLocation>
</comment>
<evidence type="ECO:0000256" key="2">
    <source>
        <dbReference type="ARBA" id="ARBA00022729"/>
    </source>
</evidence>
<gene>
    <name evidence="4" type="ORF">EMA8858_04187</name>
</gene>
<evidence type="ECO:0000313" key="4">
    <source>
        <dbReference type="EMBL" id="CAH0998052.1"/>
    </source>
</evidence>
<protein>
    <recommendedName>
        <fullName evidence="3">NodB homology domain-containing protein</fullName>
    </recommendedName>
</protein>
<dbReference type="PANTHER" id="PTHR34216:SF3">
    <property type="entry name" value="POLY-BETA-1,6-N-ACETYL-D-GLUCOSAMINE N-DEACETYLASE"/>
    <property type="match status" value="1"/>
</dbReference>
<name>A0ABN8EY42_9BACT</name>
<dbReference type="RefSeq" id="WP_238808858.1">
    <property type="nucleotide sequence ID" value="NZ_CAKLPY010000011.1"/>
</dbReference>
<evidence type="ECO:0000259" key="3">
    <source>
        <dbReference type="Pfam" id="PF01522"/>
    </source>
</evidence>
<reference evidence="4" key="1">
    <citation type="submission" date="2021-12" db="EMBL/GenBank/DDBJ databases">
        <authorList>
            <person name="Rodrigo-Torres L."/>
            <person name="Arahal R. D."/>
            <person name="Lucena T."/>
        </authorList>
    </citation>
    <scope>NUCLEOTIDE SEQUENCE</scope>
    <source>
        <strain evidence="4">CECT 8858</strain>
    </source>
</reference>
<evidence type="ECO:0000313" key="5">
    <source>
        <dbReference type="Proteomes" id="UP000837932"/>
    </source>
</evidence>
<dbReference type="InterPro" id="IPR011330">
    <property type="entry name" value="Glyco_hydro/deAcase_b/a-brl"/>
</dbReference>
<sequence>MANSNFPLNYWNGKPAAISLTYDDGYVSNLDIAIPQLENSGFRGTFNLHIQNPEVQANVSRWKTAFENGHDISNHSMSHYCGRQLIELTTEELIEEVGGAEDWLIKNIGYDKHRSYAYPCTECFPNEKLFDGSIMPENFSNAYRRLVQDIYMISRTGYGRINNDISKFAGSYTHEIDANAILFDKPSRLEPFVDYCKQALNSGGWAVIAFHGIGDKNYPTDPNVHQELVNYLKQNEDSYWVAPLRDVAKYIRENPVA</sequence>
<dbReference type="Gene3D" id="3.20.20.370">
    <property type="entry name" value="Glycoside hydrolase/deacetylase"/>
    <property type="match status" value="1"/>
</dbReference>
<organism evidence="4 5">
    <name type="scientific">Emticicia aquatica</name>
    <dbReference type="NCBI Taxonomy" id="1681835"/>
    <lineage>
        <taxon>Bacteria</taxon>
        <taxon>Pseudomonadati</taxon>
        <taxon>Bacteroidota</taxon>
        <taxon>Cytophagia</taxon>
        <taxon>Cytophagales</taxon>
        <taxon>Leadbetterellaceae</taxon>
        <taxon>Emticicia</taxon>
    </lineage>
</organism>
<comment type="caution">
    <text evidence="4">The sequence shown here is derived from an EMBL/GenBank/DDBJ whole genome shotgun (WGS) entry which is preliminary data.</text>
</comment>
<dbReference type="InterPro" id="IPR051398">
    <property type="entry name" value="Polysacch_Deacetylase"/>
</dbReference>
<dbReference type="PANTHER" id="PTHR34216">
    <property type="match status" value="1"/>
</dbReference>
<evidence type="ECO:0000256" key="1">
    <source>
        <dbReference type="ARBA" id="ARBA00004613"/>
    </source>
</evidence>
<feature type="domain" description="NodB homology" evidence="3">
    <location>
        <begin position="14"/>
        <end position="120"/>
    </location>
</feature>
<proteinExistence type="predicted"/>
<dbReference type="Pfam" id="PF01522">
    <property type="entry name" value="Polysacc_deac_1"/>
    <property type="match status" value="1"/>
</dbReference>
<dbReference type="InterPro" id="IPR002509">
    <property type="entry name" value="NODB_dom"/>
</dbReference>
<dbReference type="Proteomes" id="UP000837932">
    <property type="component" value="Unassembled WGS sequence"/>
</dbReference>
<keyword evidence="2" id="KW-0732">Signal</keyword>
<dbReference type="EMBL" id="CAKLPY010000011">
    <property type="protein sequence ID" value="CAH0998052.1"/>
    <property type="molecule type" value="Genomic_DNA"/>
</dbReference>
<accession>A0ABN8EY42</accession>
<dbReference type="SUPFAM" id="SSF88713">
    <property type="entry name" value="Glycoside hydrolase/deacetylase"/>
    <property type="match status" value="1"/>
</dbReference>